<keyword evidence="1" id="KW-0472">Membrane</keyword>
<evidence type="ECO:0000256" key="1">
    <source>
        <dbReference type="SAM" id="Phobius"/>
    </source>
</evidence>
<organism evidence="3 4">
    <name type="scientific">Limimaricola hongkongensis DSM 17492</name>
    <dbReference type="NCBI Taxonomy" id="1122180"/>
    <lineage>
        <taxon>Bacteria</taxon>
        <taxon>Pseudomonadati</taxon>
        <taxon>Pseudomonadota</taxon>
        <taxon>Alphaproteobacteria</taxon>
        <taxon>Rhodobacterales</taxon>
        <taxon>Paracoccaceae</taxon>
        <taxon>Limimaricola</taxon>
    </lineage>
</organism>
<gene>
    <name evidence="3" type="ORF">Lokhon_01662</name>
</gene>
<feature type="transmembrane region" description="Helical" evidence="1">
    <location>
        <begin position="85"/>
        <end position="102"/>
    </location>
</feature>
<dbReference type="Pfam" id="PF07885">
    <property type="entry name" value="Ion_trans_2"/>
    <property type="match status" value="1"/>
</dbReference>
<name>A0A017HEB1_9RHOB</name>
<dbReference type="OrthoDB" id="2974133at2"/>
<protein>
    <recommendedName>
        <fullName evidence="2">Potassium channel domain-containing protein</fullName>
    </recommendedName>
</protein>
<reference evidence="3 4" key="1">
    <citation type="submission" date="2013-03" db="EMBL/GenBank/DDBJ databases">
        <authorList>
            <person name="Fiebig A."/>
            <person name="Goeker M."/>
            <person name="Klenk H.-P.P."/>
        </authorList>
    </citation>
    <scope>NUCLEOTIDE SEQUENCE [LARGE SCALE GENOMIC DNA]</scope>
    <source>
        <strain evidence="3 4">DSM 17492</strain>
    </source>
</reference>
<dbReference type="RefSeq" id="WP_017929089.1">
    <property type="nucleotide sequence ID" value="NZ_KB822999.1"/>
</dbReference>
<keyword evidence="1" id="KW-1133">Transmembrane helix</keyword>
<comment type="caution">
    <text evidence="3">The sequence shown here is derived from an EMBL/GenBank/DDBJ whole genome shotgun (WGS) entry which is preliminary data.</text>
</comment>
<proteinExistence type="predicted"/>
<keyword evidence="1" id="KW-0812">Transmembrane</keyword>
<feature type="transmembrane region" description="Helical" evidence="1">
    <location>
        <begin position="46"/>
        <end position="73"/>
    </location>
</feature>
<dbReference type="SUPFAM" id="SSF81324">
    <property type="entry name" value="Voltage-gated potassium channels"/>
    <property type="match status" value="1"/>
</dbReference>
<keyword evidence="4" id="KW-1185">Reference proteome</keyword>
<evidence type="ECO:0000259" key="2">
    <source>
        <dbReference type="Pfam" id="PF07885"/>
    </source>
</evidence>
<dbReference type="EMBL" id="APGJ01000004">
    <property type="protein sequence ID" value="EYD72857.1"/>
    <property type="molecule type" value="Genomic_DNA"/>
</dbReference>
<dbReference type="InterPro" id="IPR013099">
    <property type="entry name" value="K_chnl_dom"/>
</dbReference>
<dbReference type="Gene3D" id="1.10.287.70">
    <property type="match status" value="1"/>
</dbReference>
<dbReference type="PATRIC" id="fig|1122180.6.peg.1646"/>
<sequence length="153" mass="16987">MWFQLALGSLLIAITAVAAALSWWGLEAVLVRTHRWAMRPPHGPKLTAILSLSMLWALLMMTASVWIWALAFWALRTFDSFEASVYFALVVFTTLGFGDVLLPTEWRLLGGLAAANGLLTFGILTAMLVETLRQTRLSQRNSVSPTPPRTSKR</sequence>
<dbReference type="Proteomes" id="UP000025047">
    <property type="component" value="Unassembled WGS sequence"/>
</dbReference>
<feature type="domain" description="Potassium channel" evidence="2">
    <location>
        <begin position="61"/>
        <end position="133"/>
    </location>
</feature>
<accession>A0A017HEB1</accession>
<dbReference type="eggNOG" id="ENOG5032YV7">
    <property type="taxonomic scope" value="Bacteria"/>
</dbReference>
<dbReference type="AlphaFoldDB" id="A0A017HEB1"/>
<evidence type="ECO:0000313" key="3">
    <source>
        <dbReference type="EMBL" id="EYD72857.1"/>
    </source>
</evidence>
<evidence type="ECO:0000313" key="4">
    <source>
        <dbReference type="Proteomes" id="UP000025047"/>
    </source>
</evidence>
<dbReference type="HOGENOM" id="CLU_116321_1_2_5"/>
<feature type="transmembrane region" description="Helical" evidence="1">
    <location>
        <begin position="108"/>
        <end position="129"/>
    </location>
</feature>